<organism evidence="1 2">
    <name type="scientific">Mycena pura</name>
    <dbReference type="NCBI Taxonomy" id="153505"/>
    <lineage>
        <taxon>Eukaryota</taxon>
        <taxon>Fungi</taxon>
        <taxon>Dikarya</taxon>
        <taxon>Basidiomycota</taxon>
        <taxon>Agaricomycotina</taxon>
        <taxon>Agaricomycetes</taxon>
        <taxon>Agaricomycetidae</taxon>
        <taxon>Agaricales</taxon>
        <taxon>Marasmiineae</taxon>
        <taxon>Mycenaceae</taxon>
        <taxon>Mycena</taxon>
    </lineage>
</organism>
<sequence length="161" mass="16817">MLEALDAKPLQSLPLPSAPNVDDDYLYSAAKMADPSTVFTFSPCATAGAHGQHAHAQAHEMAEHAVHDSSGAAPLGNCTFRTSRLPQWADTAAWAAFCVDEAALTAGAAAGVCAARRAACALASGAAALVMMLYRELEHRESDTAHEMAEYAVHALAWALP</sequence>
<reference evidence="1" key="1">
    <citation type="submission" date="2023-03" db="EMBL/GenBank/DDBJ databases">
        <title>Massive genome expansion in bonnet fungi (Mycena s.s.) driven by repeated elements and novel gene families across ecological guilds.</title>
        <authorList>
            <consortium name="Lawrence Berkeley National Laboratory"/>
            <person name="Harder C.B."/>
            <person name="Miyauchi S."/>
            <person name="Viragh M."/>
            <person name="Kuo A."/>
            <person name="Thoen E."/>
            <person name="Andreopoulos B."/>
            <person name="Lu D."/>
            <person name="Skrede I."/>
            <person name="Drula E."/>
            <person name="Henrissat B."/>
            <person name="Morin E."/>
            <person name="Kohler A."/>
            <person name="Barry K."/>
            <person name="LaButti K."/>
            <person name="Morin E."/>
            <person name="Salamov A."/>
            <person name="Lipzen A."/>
            <person name="Mereny Z."/>
            <person name="Hegedus B."/>
            <person name="Baldrian P."/>
            <person name="Stursova M."/>
            <person name="Weitz H."/>
            <person name="Taylor A."/>
            <person name="Grigoriev I.V."/>
            <person name="Nagy L.G."/>
            <person name="Martin F."/>
            <person name="Kauserud H."/>
        </authorList>
    </citation>
    <scope>NUCLEOTIDE SEQUENCE</scope>
    <source>
        <strain evidence="1">9144</strain>
    </source>
</reference>
<dbReference type="EMBL" id="JARJCW010000009">
    <property type="protein sequence ID" value="KAJ7220851.1"/>
    <property type="molecule type" value="Genomic_DNA"/>
</dbReference>
<dbReference type="AlphaFoldDB" id="A0AAD6VUN9"/>
<proteinExistence type="predicted"/>
<gene>
    <name evidence="1" type="ORF">GGX14DRAFT_559637</name>
</gene>
<evidence type="ECO:0000313" key="2">
    <source>
        <dbReference type="Proteomes" id="UP001219525"/>
    </source>
</evidence>
<evidence type="ECO:0000313" key="1">
    <source>
        <dbReference type="EMBL" id="KAJ7220851.1"/>
    </source>
</evidence>
<keyword evidence="2" id="KW-1185">Reference proteome</keyword>
<comment type="caution">
    <text evidence="1">The sequence shown here is derived from an EMBL/GenBank/DDBJ whole genome shotgun (WGS) entry which is preliminary data.</text>
</comment>
<accession>A0AAD6VUN9</accession>
<name>A0AAD6VUN9_9AGAR</name>
<dbReference type="Proteomes" id="UP001219525">
    <property type="component" value="Unassembled WGS sequence"/>
</dbReference>
<protein>
    <submittedName>
        <fullName evidence="1">Uncharacterized protein</fullName>
    </submittedName>
</protein>